<evidence type="ECO:0000313" key="3">
    <source>
        <dbReference type="Proteomes" id="UP001432027"/>
    </source>
</evidence>
<dbReference type="EMBL" id="BTSX01000006">
    <property type="protein sequence ID" value="GMT07472.1"/>
    <property type="molecule type" value="Genomic_DNA"/>
</dbReference>
<feature type="chain" id="PRO_5044000252" description="S9 family peptidase" evidence="1">
    <location>
        <begin position="16"/>
        <end position="193"/>
    </location>
</feature>
<sequence length="193" mass="21984">MLQLLLGCLLLKTTAESLIPREKLVSDSSNADKFALSPDGKTVGFVSPDANKTRNVFTWRISERQKKQVTFEKIDVIEFMWTGVPDIILFSQDNNGDENTMIFKKNISENAPPLERMVISNTPRVQATLVANNQKDGHVLIGINDETPEYHNVYKFDLLTNELSLVFNNTRFSVESIRTDNDMLIRLAYDQQD</sequence>
<evidence type="ECO:0000256" key="1">
    <source>
        <dbReference type="SAM" id="SignalP"/>
    </source>
</evidence>
<protein>
    <recommendedName>
        <fullName evidence="4">S9 family peptidase</fullName>
    </recommendedName>
</protein>
<name>A0AAV5ULK1_9BILA</name>
<dbReference type="Proteomes" id="UP001432027">
    <property type="component" value="Unassembled WGS sequence"/>
</dbReference>
<feature type="signal peptide" evidence="1">
    <location>
        <begin position="1"/>
        <end position="15"/>
    </location>
</feature>
<keyword evidence="3" id="KW-1185">Reference proteome</keyword>
<dbReference type="AlphaFoldDB" id="A0AAV5ULK1"/>
<proteinExistence type="predicted"/>
<dbReference type="Gene3D" id="2.120.10.30">
    <property type="entry name" value="TolB, C-terminal domain"/>
    <property type="match status" value="1"/>
</dbReference>
<feature type="non-terminal residue" evidence="2">
    <location>
        <position position="193"/>
    </location>
</feature>
<dbReference type="InterPro" id="IPR011042">
    <property type="entry name" value="6-blade_b-propeller_TolB-like"/>
</dbReference>
<gene>
    <name evidence="2" type="ORF">PENTCL1PPCAC_29646</name>
</gene>
<comment type="caution">
    <text evidence="2">The sequence shown here is derived from an EMBL/GenBank/DDBJ whole genome shotgun (WGS) entry which is preliminary data.</text>
</comment>
<reference evidence="2" key="1">
    <citation type="submission" date="2023-10" db="EMBL/GenBank/DDBJ databases">
        <title>Genome assembly of Pristionchus species.</title>
        <authorList>
            <person name="Yoshida K."/>
            <person name="Sommer R.J."/>
        </authorList>
    </citation>
    <scope>NUCLEOTIDE SEQUENCE</scope>
    <source>
        <strain evidence="2">RS0144</strain>
    </source>
</reference>
<organism evidence="2 3">
    <name type="scientific">Pristionchus entomophagus</name>
    <dbReference type="NCBI Taxonomy" id="358040"/>
    <lineage>
        <taxon>Eukaryota</taxon>
        <taxon>Metazoa</taxon>
        <taxon>Ecdysozoa</taxon>
        <taxon>Nematoda</taxon>
        <taxon>Chromadorea</taxon>
        <taxon>Rhabditida</taxon>
        <taxon>Rhabditina</taxon>
        <taxon>Diplogasteromorpha</taxon>
        <taxon>Diplogasteroidea</taxon>
        <taxon>Neodiplogasteridae</taxon>
        <taxon>Pristionchus</taxon>
    </lineage>
</organism>
<keyword evidence="1" id="KW-0732">Signal</keyword>
<accession>A0AAV5ULK1</accession>
<dbReference type="SUPFAM" id="SSF82171">
    <property type="entry name" value="DPP6 N-terminal domain-like"/>
    <property type="match status" value="1"/>
</dbReference>
<evidence type="ECO:0008006" key="4">
    <source>
        <dbReference type="Google" id="ProtNLM"/>
    </source>
</evidence>
<evidence type="ECO:0000313" key="2">
    <source>
        <dbReference type="EMBL" id="GMT07472.1"/>
    </source>
</evidence>